<feature type="domain" description="LysM" evidence="3">
    <location>
        <begin position="236"/>
        <end position="286"/>
    </location>
</feature>
<dbReference type="Pfam" id="PF01476">
    <property type="entry name" value="LysM"/>
    <property type="match status" value="2"/>
</dbReference>
<protein>
    <recommendedName>
        <fullName evidence="3">LysM domain-containing protein</fullName>
    </recommendedName>
</protein>
<evidence type="ECO:0000256" key="1">
    <source>
        <dbReference type="ARBA" id="ARBA00022669"/>
    </source>
</evidence>
<reference evidence="5" key="1">
    <citation type="journal article" date="2018" name="Proc. Natl. Acad. Sci. U.S.A.">
        <title>Linking secondary metabolites to gene clusters through genome sequencing of six diverse Aspergillus species.</title>
        <authorList>
            <person name="Kaerboelling I."/>
            <person name="Vesth T.C."/>
            <person name="Frisvad J.C."/>
            <person name="Nybo J.L."/>
            <person name="Theobald S."/>
            <person name="Kuo A."/>
            <person name="Bowyer P."/>
            <person name="Matsuda Y."/>
            <person name="Mondo S."/>
            <person name="Lyhne E.K."/>
            <person name="Kogle M.E."/>
            <person name="Clum A."/>
            <person name="Lipzen A."/>
            <person name="Salamov A."/>
            <person name="Ngan C.Y."/>
            <person name="Daum C."/>
            <person name="Chiniquy J."/>
            <person name="Barry K."/>
            <person name="LaButti K."/>
            <person name="Haridas S."/>
            <person name="Simmons B.A."/>
            <person name="Magnuson J.K."/>
            <person name="Mortensen U.H."/>
            <person name="Larsen T.O."/>
            <person name="Grigoriev I.V."/>
            <person name="Baker S.E."/>
            <person name="Andersen M.R."/>
        </authorList>
    </citation>
    <scope>NUCLEOTIDE SEQUENCE [LARGE SCALE GENOMIC DNA]</scope>
    <source>
        <strain evidence="5">IBT 16806</strain>
    </source>
</reference>
<evidence type="ECO:0000313" key="4">
    <source>
        <dbReference type="EMBL" id="PKX91491.1"/>
    </source>
</evidence>
<dbReference type="GO" id="GO:0008061">
    <property type="term" value="F:chitin binding"/>
    <property type="evidence" value="ECO:0007669"/>
    <property type="project" value="UniProtKB-KW"/>
</dbReference>
<keyword evidence="2" id="KW-0843">Virulence</keyword>
<dbReference type="CDD" id="cd00118">
    <property type="entry name" value="LysM"/>
    <property type="match status" value="3"/>
</dbReference>
<dbReference type="RefSeq" id="XP_024680086.1">
    <property type="nucleotide sequence ID" value="XM_024825066.1"/>
</dbReference>
<dbReference type="Gene3D" id="3.10.350.10">
    <property type="entry name" value="LysM domain"/>
    <property type="match status" value="3"/>
</dbReference>
<organism evidence="4 5">
    <name type="scientific">Aspergillus novofumigatus (strain IBT 16806)</name>
    <dbReference type="NCBI Taxonomy" id="1392255"/>
    <lineage>
        <taxon>Eukaryota</taxon>
        <taxon>Fungi</taxon>
        <taxon>Dikarya</taxon>
        <taxon>Ascomycota</taxon>
        <taxon>Pezizomycotina</taxon>
        <taxon>Eurotiomycetes</taxon>
        <taxon>Eurotiomycetidae</taxon>
        <taxon>Eurotiales</taxon>
        <taxon>Aspergillaceae</taxon>
        <taxon>Aspergillus</taxon>
        <taxon>Aspergillus subgen. Fumigati</taxon>
    </lineage>
</organism>
<keyword evidence="5" id="KW-1185">Reference proteome</keyword>
<proteinExistence type="predicted"/>
<dbReference type="SMART" id="SM00257">
    <property type="entry name" value="LysM"/>
    <property type="match status" value="3"/>
</dbReference>
<evidence type="ECO:0000259" key="3">
    <source>
        <dbReference type="PROSITE" id="PS51782"/>
    </source>
</evidence>
<comment type="caution">
    <text evidence="4">The sequence shown here is derived from an EMBL/GenBank/DDBJ whole genome shotgun (WGS) entry which is preliminary data.</text>
</comment>
<dbReference type="OrthoDB" id="5985073at2759"/>
<dbReference type="GeneID" id="36532391"/>
<dbReference type="AlphaFoldDB" id="A0A2I1C1N6"/>
<name>A0A2I1C1N6_ASPN1</name>
<sequence length="300" mass="31659">MGRTVCIPETCDVYTVQPNDTCTSIIRTVPQDITVTQLQSWNPNINLLCGNMDNLNGTVICVSPIGGWLDMFNSASPSTATTAVPAPTNVAEGTNNDCGKYYTIQDGDYCASVSIQMGISLNDFYFLNPEIDANCTNLMLGIAYCVEAVGDISMYANYTGGGAVEVSCLDASAPSSCFQDVSDLPSAPLMAGNVTLPKYNRTTTPSQTIPTQTPLPTASGTIAGCSKYLNYQTVNSTIPDAEALVNSCSFIASSYGVSVLDLVSWNPSLNSNETLCALQSGYSYCVLLPSSANSSQFPSS</sequence>
<dbReference type="PANTHER" id="PTHR34997">
    <property type="entry name" value="AM15"/>
    <property type="match status" value="1"/>
</dbReference>
<dbReference type="EMBL" id="MSZS01000006">
    <property type="protein sequence ID" value="PKX91491.1"/>
    <property type="molecule type" value="Genomic_DNA"/>
</dbReference>
<dbReference type="PROSITE" id="PS51782">
    <property type="entry name" value="LYSM"/>
    <property type="match status" value="3"/>
</dbReference>
<dbReference type="SUPFAM" id="SSF54106">
    <property type="entry name" value="LysM domain"/>
    <property type="match status" value="2"/>
</dbReference>
<feature type="domain" description="LysM" evidence="3">
    <location>
        <begin position="12"/>
        <end position="62"/>
    </location>
</feature>
<accession>A0A2I1C1N6</accession>
<dbReference type="Proteomes" id="UP000234474">
    <property type="component" value="Unassembled WGS sequence"/>
</dbReference>
<dbReference type="PANTHER" id="PTHR34997:SF16">
    <property type="entry name" value="LYSM DOMAIN-CONTAINING PROTEIN"/>
    <property type="match status" value="1"/>
</dbReference>
<keyword evidence="1" id="KW-0147">Chitin-binding</keyword>
<dbReference type="STRING" id="1392255.A0A2I1C1N6"/>
<evidence type="ECO:0000256" key="2">
    <source>
        <dbReference type="ARBA" id="ARBA00023026"/>
    </source>
</evidence>
<dbReference type="InterPro" id="IPR052210">
    <property type="entry name" value="LysM1-like"/>
</dbReference>
<evidence type="ECO:0000313" key="5">
    <source>
        <dbReference type="Proteomes" id="UP000234474"/>
    </source>
</evidence>
<gene>
    <name evidence="4" type="ORF">P174DRAFT_422653</name>
</gene>
<dbReference type="VEuPathDB" id="FungiDB:P174DRAFT_422653"/>
<dbReference type="InterPro" id="IPR036779">
    <property type="entry name" value="LysM_dom_sf"/>
</dbReference>
<dbReference type="InterPro" id="IPR018392">
    <property type="entry name" value="LysM"/>
</dbReference>
<feature type="domain" description="LysM" evidence="3">
    <location>
        <begin position="100"/>
        <end position="146"/>
    </location>
</feature>